<keyword evidence="3" id="KW-1185">Reference proteome</keyword>
<gene>
    <name evidence="2" type="ORF">GHK86_03975</name>
</gene>
<comment type="caution">
    <text evidence="2">The sequence shown here is derived from an EMBL/GenBank/DDBJ whole genome shotgun (WGS) entry which is preliminary data.</text>
</comment>
<evidence type="ECO:0008006" key="4">
    <source>
        <dbReference type="Google" id="ProtNLM"/>
    </source>
</evidence>
<protein>
    <recommendedName>
        <fullName evidence="4">Transcription factor zinc-finger domain-containing protein</fullName>
    </recommendedName>
</protein>
<reference evidence="2 3" key="1">
    <citation type="submission" date="2019-11" db="EMBL/GenBank/DDBJ databases">
        <title>Acidiferrimicrobium australis gen. nov., sp. nov., an acidophilic and obligately heterotrophic, member of the Actinobacteria that catalyses dissimilatory oxido- reduction of iron isolated from metal-rich acidic water in Chile.</title>
        <authorList>
            <person name="Gonzalez D."/>
            <person name="Huber K."/>
            <person name="Hedrich S."/>
            <person name="Rojas-Villalobos C."/>
            <person name="Quatrini R."/>
            <person name="Dinamarca M.A."/>
            <person name="Schwarz A."/>
            <person name="Canales C."/>
            <person name="Nancucheo I."/>
        </authorList>
    </citation>
    <scope>NUCLEOTIDE SEQUENCE [LARGE SCALE GENOMIC DNA]</scope>
    <source>
        <strain evidence="2 3">USS-CCA1</strain>
    </source>
</reference>
<organism evidence="2 3">
    <name type="scientific">Acidiferrimicrobium australe</name>
    <dbReference type="NCBI Taxonomy" id="2664430"/>
    <lineage>
        <taxon>Bacteria</taxon>
        <taxon>Bacillati</taxon>
        <taxon>Actinomycetota</taxon>
        <taxon>Acidimicrobiia</taxon>
        <taxon>Acidimicrobiales</taxon>
        <taxon>Acidimicrobiaceae</taxon>
        <taxon>Acidiferrimicrobium</taxon>
    </lineage>
</organism>
<feature type="region of interest" description="Disordered" evidence="1">
    <location>
        <begin position="1"/>
        <end position="24"/>
    </location>
</feature>
<sequence length="86" mass="9694">MDDNSCFNRGRTIPGPASPPRSACEPCGELPDLTRDRLGRIDGRQLVHVACPRCDHDWWEIDGRPAPFREVSDLLAADCERLTPRH</sequence>
<evidence type="ECO:0000256" key="1">
    <source>
        <dbReference type="SAM" id="MobiDB-lite"/>
    </source>
</evidence>
<evidence type="ECO:0000313" key="2">
    <source>
        <dbReference type="EMBL" id="MST31884.1"/>
    </source>
</evidence>
<proteinExistence type="predicted"/>
<accession>A0ABW9QR38</accession>
<name>A0ABW9QR38_9ACTN</name>
<dbReference type="Proteomes" id="UP000437736">
    <property type="component" value="Unassembled WGS sequence"/>
</dbReference>
<evidence type="ECO:0000313" key="3">
    <source>
        <dbReference type="Proteomes" id="UP000437736"/>
    </source>
</evidence>
<dbReference type="EMBL" id="WJHE01000164">
    <property type="protein sequence ID" value="MST31884.1"/>
    <property type="molecule type" value="Genomic_DNA"/>
</dbReference>